<evidence type="ECO:0000313" key="5">
    <source>
        <dbReference type="Proteomes" id="UP000502345"/>
    </source>
</evidence>
<feature type="domain" description="AB hydrolase-1" evidence="1">
    <location>
        <begin position="25"/>
        <end position="266"/>
    </location>
</feature>
<evidence type="ECO:0000313" key="3">
    <source>
        <dbReference type="EMBL" id="QIP38190.1"/>
    </source>
</evidence>
<dbReference type="InterPro" id="IPR050266">
    <property type="entry name" value="AB_hydrolase_sf"/>
</dbReference>
<dbReference type="GeneID" id="57488974"/>
<dbReference type="Gene3D" id="3.40.50.1820">
    <property type="entry name" value="alpha/beta hydrolase"/>
    <property type="match status" value="1"/>
</dbReference>
<organism evidence="2 6">
    <name type="scientific">Rhodococcus erythropolis</name>
    <name type="common">Arthrobacter picolinophilus</name>
    <dbReference type="NCBI Taxonomy" id="1833"/>
    <lineage>
        <taxon>Bacteria</taxon>
        <taxon>Bacillati</taxon>
        <taxon>Actinomycetota</taxon>
        <taxon>Actinomycetes</taxon>
        <taxon>Mycobacteriales</taxon>
        <taxon>Nocardiaceae</taxon>
        <taxon>Rhodococcus</taxon>
        <taxon>Rhodococcus erythropolis group</taxon>
    </lineage>
</organism>
<evidence type="ECO:0000313" key="6">
    <source>
        <dbReference type="Proteomes" id="UP000627573"/>
    </source>
</evidence>
<dbReference type="EMBL" id="JAECSB010000044">
    <property type="protein sequence ID" value="MBH5143730.1"/>
    <property type="molecule type" value="Genomic_DNA"/>
</dbReference>
<evidence type="ECO:0000313" key="4">
    <source>
        <dbReference type="EMBL" id="WGV50468.1"/>
    </source>
</evidence>
<accession>A0A0E4A318</accession>
<proteinExistence type="predicted"/>
<dbReference type="OrthoDB" id="5495375at2"/>
<dbReference type="KEGG" id="reb:XU06_04145"/>
<keyword evidence="6" id="KW-1185">Reference proteome</keyword>
<dbReference type="Pfam" id="PF00561">
    <property type="entry name" value="Abhydrolase_1"/>
    <property type="match status" value="1"/>
</dbReference>
<dbReference type="Proteomes" id="UP000502345">
    <property type="component" value="Chromosome"/>
</dbReference>
<dbReference type="InterPro" id="IPR029058">
    <property type="entry name" value="AB_hydrolase_fold"/>
</dbReference>
<evidence type="ECO:0000313" key="2">
    <source>
        <dbReference type="EMBL" id="MBH5143730.1"/>
    </source>
</evidence>
<protein>
    <submittedName>
        <fullName evidence="3">2-hydroxy-6-oxononadienedioate/2-hydroxy-6-oxononatrienedioate hydrolase</fullName>
    </submittedName>
    <submittedName>
        <fullName evidence="2">Alpha/beta fold hydrolase</fullName>
    </submittedName>
</protein>
<dbReference type="RefSeq" id="WP_003945464.1">
    <property type="nucleotide sequence ID" value="NZ_AP018733.1"/>
</dbReference>
<name>A0A0E4A318_RHOER</name>
<dbReference type="GO" id="GO:0016020">
    <property type="term" value="C:membrane"/>
    <property type="evidence" value="ECO:0007669"/>
    <property type="project" value="TreeGrafter"/>
</dbReference>
<dbReference type="EMBL" id="CP050124">
    <property type="protein sequence ID" value="QIP38190.1"/>
    <property type="molecule type" value="Genomic_DNA"/>
</dbReference>
<dbReference type="Proteomes" id="UP001230933">
    <property type="component" value="Chromosome"/>
</dbReference>
<dbReference type="SUPFAM" id="SSF53474">
    <property type="entry name" value="alpha/beta-Hydrolases"/>
    <property type="match status" value="1"/>
</dbReference>
<dbReference type="PANTHER" id="PTHR43798:SF33">
    <property type="entry name" value="HYDROLASE, PUTATIVE (AFU_ORTHOLOGUE AFUA_2G14860)-RELATED"/>
    <property type="match status" value="1"/>
</dbReference>
<dbReference type="GO" id="GO:0016787">
    <property type="term" value="F:hydrolase activity"/>
    <property type="evidence" value="ECO:0007669"/>
    <property type="project" value="UniProtKB-KW"/>
</dbReference>
<dbReference type="AlphaFoldDB" id="A0A0E4A318"/>
<dbReference type="EMBL" id="CP124545">
    <property type="protein sequence ID" value="WGV50468.1"/>
    <property type="molecule type" value="Genomic_DNA"/>
</dbReference>
<reference evidence="2 6" key="2">
    <citation type="submission" date="2020-12" db="EMBL/GenBank/DDBJ databases">
        <title>Draft genome sequence of furan degrading bacterial strain FUR100.</title>
        <authorList>
            <person name="Woiski C."/>
        </authorList>
    </citation>
    <scope>NUCLEOTIDE SEQUENCE [LARGE SCALE GENOMIC DNA]</scope>
    <source>
        <strain evidence="2 6">FUR100</strain>
    </source>
</reference>
<dbReference type="STRING" id="1833.XU06_04145"/>
<reference evidence="3 5" key="1">
    <citation type="submission" date="2020-03" db="EMBL/GenBank/DDBJ databases">
        <title>Screen low temperature-resistant strains for efficient degradation of petroleum hydrocarbons under the low temperature.</title>
        <authorList>
            <person name="Wang Y."/>
            <person name="Chen J."/>
        </authorList>
    </citation>
    <scope>NUCLEOTIDE SEQUENCE [LARGE SCALE GENOMIC DNA]</scope>
    <source>
        <strain evidence="3 5">KB1</strain>
    </source>
</reference>
<dbReference type="Proteomes" id="UP000627573">
    <property type="component" value="Unassembled WGS sequence"/>
</dbReference>
<dbReference type="PRINTS" id="PR00111">
    <property type="entry name" value="ABHYDROLASE"/>
</dbReference>
<keyword evidence="2" id="KW-0378">Hydrolase</keyword>
<reference evidence="4" key="3">
    <citation type="submission" date="2023-08" db="EMBL/GenBank/DDBJ databases">
        <title>Isolation and Characterization of Rhodococcus erythropolis MGMM8.</title>
        <authorList>
            <person name="Diabankana R.G.C."/>
            <person name="Afordoanyi D.M."/>
            <person name="Validov S.Z."/>
        </authorList>
    </citation>
    <scope>NUCLEOTIDE SEQUENCE</scope>
    <source>
        <strain evidence="4">MGMM8</strain>
    </source>
</reference>
<dbReference type="InterPro" id="IPR000073">
    <property type="entry name" value="AB_hydrolase_1"/>
</dbReference>
<evidence type="ECO:0000259" key="1">
    <source>
        <dbReference type="Pfam" id="PF00561"/>
    </source>
</evidence>
<dbReference type="OMA" id="FPRAGHF"/>
<sequence length="295" mass="31519">MATDQLQTVVLHGDQLKYVDQGSGPVVVLIHGLLGAHSNWEPQIETLSRHYRVIAPDLFGHGASDKPAGDYSLSAHAATVRDLLEALDIPSATLVGHSLGGGIAMQTLYLFPDRVERLCLVASGGLGPEVSPLLRAATLPGSELVLPVLASRTLTDVTDKALGLFNKIGLFKLGASASEARKSFASVSDASTRQAFLATARSVINYNGQTVNATPHFANFKNLQALLVWGEEDTIIPNAHTENARAELPLGRVEIFKRAGHFPHLDYPDRFDRVFSEFMTDCGVGIGTGPKAVSS</sequence>
<dbReference type="PANTHER" id="PTHR43798">
    <property type="entry name" value="MONOACYLGLYCEROL LIPASE"/>
    <property type="match status" value="1"/>
</dbReference>
<gene>
    <name evidence="3" type="ORF">G9444_0946</name>
    <name evidence="2" type="ORF">I3517_14045</name>
    <name evidence="4" type="ORF">QIE55_04360</name>
</gene>